<reference evidence="1" key="2">
    <citation type="journal article" date="2011" name="Microb. Ecol.">
        <title>Taxonomic and Functional Metagenomic Profiling of the Microbial Community in the Anoxic Sediment of a Sub-saline Shallow Lake (Laguna de Carrizo, Central Spain).</title>
        <authorList>
            <person name="Ferrer M."/>
            <person name="Guazzaroni M.E."/>
            <person name="Richter M."/>
            <person name="Garcia-Salamanca A."/>
            <person name="Yarza P."/>
            <person name="Suarez-Suarez A."/>
            <person name="Solano J."/>
            <person name="Alcaide M."/>
            <person name="van Dillewijn P."/>
            <person name="Molina-Henares M.A."/>
            <person name="Lopez-Cortes N."/>
            <person name="Al-Ramahi Y."/>
            <person name="Guerrero C."/>
            <person name="Acosta A."/>
            <person name="de Eugenio L.I."/>
            <person name="Martinez V."/>
            <person name="Marques S."/>
            <person name="Rojo F."/>
            <person name="Santero E."/>
            <person name="Genilloud O."/>
            <person name="Perez-Perez J."/>
            <person name="Rossello-Mora R."/>
            <person name="Ramos J.L."/>
        </authorList>
    </citation>
    <scope>NUCLEOTIDE SEQUENCE</scope>
</reference>
<proteinExistence type="predicted"/>
<organism evidence="1">
    <name type="scientific">sediment metagenome</name>
    <dbReference type="NCBI Taxonomy" id="749907"/>
    <lineage>
        <taxon>unclassified sequences</taxon>
        <taxon>metagenomes</taxon>
        <taxon>ecological metagenomes</taxon>
    </lineage>
</organism>
<reference evidence="1" key="1">
    <citation type="submission" date="2010-07" db="EMBL/GenBank/DDBJ databases">
        <authorList>
            <consortium name="CONSOLIDER consortium CSD2007-00005"/>
            <person name="Guazzaroni M.-E."/>
            <person name="Richter M."/>
            <person name="Garcia-Salamanca A."/>
            <person name="Yarza P."/>
            <person name="Ferrer M."/>
        </authorList>
    </citation>
    <scope>NUCLEOTIDE SEQUENCE</scope>
</reference>
<name>D9PG03_9ZZZZ</name>
<gene>
    <name evidence="1" type="ORF">LDC_0448</name>
</gene>
<evidence type="ECO:0000313" key="1">
    <source>
        <dbReference type="EMBL" id="EFK97510.1"/>
    </source>
</evidence>
<sequence length="59" mass="6301">MQRQLHFAAGGHDHRLGLAAQPDLGRLGQHVGALADIVEPWLGRIGQGLARQQQRAGAV</sequence>
<feature type="non-terminal residue" evidence="1">
    <location>
        <position position="59"/>
    </location>
</feature>
<dbReference type="EMBL" id="ADZX01000148">
    <property type="protein sequence ID" value="EFK97510.1"/>
    <property type="molecule type" value="Genomic_DNA"/>
</dbReference>
<dbReference type="AlphaFoldDB" id="D9PG03"/>
<accession>D9PG03</accession>
<comment type="caution">
    <text evidence="1">The sequence shown here is derived from an EMBL/GenBank/DDBJ whole genome shotgun (WGS) entry which is preliminary data.</text>
</comment>
<protein>
    <submittedName>
        <fullName evidence="1">Uncharacterized protein</fullName>
    </submittedName>
</protein>